<evidence type="ECO:0000256" key="1">
    <source>
        <dbReference type="SAM" id="MobiDB-lite"/>
    </source>
</evidence>
<feature type="compositionally biased region" description="Polar residues" evidence="1">
    <location>
        <begin position="1216"/>
        <end position="1239"/>
    </location>
</feature>
<name>A0A1B1E205_9APIC</name>
<keyword evidence="4" id="KW-1185">Reference proteome</keyword>
<dbReference type="GeneID" id="30910355"/>
<feature type="compositionally biased region" description="Basic and acidic residues" evidence="1">
    <location>
        <begin position="1513"/>
        <end position="1531"/>
    </location>
</feature>
<evidence type="ECO:0000259" key="2">
    <source>
        <dbReference type="PROSITE" id="PS51644"/>
    </source>
</evidence>
<dbReference type="CDD" id="cd08824">
    <property type="entry name" value="LOTUS"/>
    <property type="match status" value="1"/>
</dbReference>
<dbReference type="EMBL" id="CP016249">
    <property type="protein sequence ID" value="ANQ09064.1"/>
    <property type="molecule type" value="Genomic_DNA"/>
</dbReference>
<feature type="region of interest" description="Disordered" evidence="1">
    <location>
        <begin position="1202"/>
        <end position="1245"/>
    </location>
</feature>
<dbReference type="SUPFAM" id="SSF53300">
    <property type="entry name" value="vWA-like"/>
    <property type="match status" value="1"/>
</dbReference>
<feature type="compositionally biased region" description="Polar residues" evidence="1">
    <location>
        <begin position="1270"/>
        <end position="1287"/>
    </location>
</feature>
<feature type="region of interest" description="Disordered" evidence="1">
    <location>
        <begin position="2009"/>
        <end position="2067"/>
    </location>
</feature>
<dbReference type="InterPro" id="IPR025677">
    <property type="entry name" value="OST-HTH-assoc_dom"/>
</dbReference>
<feature type="compositionally biased region" description="Basic and acidic residues" evidence="1">
    <location>
        <begin position="1940"/>
        <end position="1950"/>
    </location>
</feature>
<reference evidence="4" key="1">
    <citation type="submission" date="2016-06" db="EMBL/GenBank/DDBJ databases">
        <title>First high quality genome sequence of Plasmodium coatneyi using continuous long reads from single molecule, real-time sequencing.</title>
        <authorList>
            <person name="Chien J.-T."/>
            <person name="Pakala S.B."/>
            <person name="Geraldo J.A."/>
            <person name="Lapp S.A."/>
            <person name="Barnwell J.W."/>
            <person name="Kissinger J.C."/>
            <person name="Galinski M.R."/>
            <person name="Humphrey J.C."/>
        </authorList>
    </citation>
    <scope>NUCLEOTIDE SEQUENCE [LARGE SCALE GENOMIC DNA]</scope>
    <source>
        <strain evidence="4">Hackeri</strain>
    </source>
</reference>
<feature type="region of interest" description="Disordered" evidence="1">
    <location>
        <begin position="1509"/>
        <end position="1551"/>
    </location>
</feature>
<sequence length="2546" mass="285773">MERYESAETNLTQQPQGSVPSIRSVPLVQGQNKHHLINGTTYQGTRRRNTNEDRKGLTPMSKMKNSNVTFTRLHGNSKYQGEGKNYYPVVNQPINVPVSAVVSNHPNRIQMNSVTHSFNENGESSHMNKFGFHREGRSKNCMLVQDPTIPNPGGRSSYGEYKMSGPKLARTYRNERNSYAVLNRANELNFPPGCNNGMAASDMIQETPPGCSERRCDDKVDVSKEEKNGSEMQNQVFTPRVGGKQNGGEIHVSSQRTEQVVMNPVENLQKGKVDPPFDNTVKPFEVRPSPLQNSISLINRMENNSNGNGSGHQDNYNQVKYLAKPPTREKGNLEFAGKRKNYRNGAYNSFFTPYEQRLNLLKKEPPSKFGPFGSSSKGDQPFGRPVYEKRREGVPRGSGLLPQVNVPPPQINEEPSVVKYSGEVLYNGVTPAGGSVPYNYAFCTPPTLCASPRQDGRASLISMTEKRPRGNVLNAVSREGRRSFLSKSDESVDSTCFKYNATELGSLSPDMRTSTSLNVCLSIGLKKKPKKGMTVEGLPRNTTSMNQKVHPMVELLSNNAKPSSRKKKGSKNFSLNLCSACLNIDDGIYLKQINEIMNRDILFSDEDLLILDELTKSSIHHSYVFNNVKTVSSFRKGGLTWIVYNNQGGWYPCTKAQKQIPINYDKVDTDQQSSHIGGVDMSDGECTYVDLIRKNIFCTSKYVIEPTIENTWLKKVLLIIKKEDLDLDAFFFKLKYYFYKSVLFLYQEGIKSYLGDVANQMKIYVNYNFWSASEVAYILRQLTNLCSIQIEVRVKGEIGCVIYLNEEPKGFQGFVDSHNLNDTFTKKDWILLHRFAIKMMQYRKEGNDDKGSDPSSPTLPAMMEEQGKVRHSENGTTELGTDGCVVHQEDGKNDKLPDELVDESDVAQKGCSSNVDFPFGEDKSGSDAHMELLSPASVAFAAALSEAATEEEPTQVATKVDANVATDVTADATVNPQPGRSEDGSECIFCSPTTKKLKSYMFNGGRYAFAAKLKHEIKHFKSKRLGDIIHLVQLAIHKGIFVYSQRILLPVSACEKSADDLYPKIKNFNYELCDTLGEVMRIISLLVDHKPNGLVLAQLKQQFILQFKKELNSLHFGYKKLQNLLLAEPFSKHYKLYIPNCNMHRTHIQHKKYRIPDNCRIFQKESINVGSFLEFIDHHEFDSYSAEEGEDEEEASVDEIATSMSDPLPGGRHTNELLNHQGGSENAGPTPSISPIQTENQKEKNQHIQMYRNAHVNTTEESISKGGTFPSEQDQTDPNSNVATKWQMNKDATKPRGMKKREDLSYRNLKNLPLFIRESIEMTLEGEEDDGSTFLDMEDVAQFCADQEEGSIGEGSKQRNDMHLSTLSRRGYSPEEGNPNGGDEAPSEVKKHPHGENPTGSSSVLTMLYRMDLDAEDAHAEKLRGIREIFAGAKDQREGDHADEGHNQQDNIWQYSPLSDSTQDNAIAATANKVVFPPLVNIFTLIKKYKRKRKNYKMFFEQGSKSSNNWRSKFNEEDVPEQKDGEGKSNDTKGVFLKNNPSMGSVARDVPTGSPGNKFLRFKGDPKFCNSSPNVIDMEGPKVVRPFGKNGFYEKGAFTSAELVTNRMGEEGHSGESPFDLNKVRQNCFQYVKKNQGGSHSLTYHLGKRTKSFIKDSSLVAHGGEVLPEGGSPERRPMQSPNYPPPCVITNVKQNGQHTRYEKKLEPFDGAVKQQSDCKLVQNSIPGEYCNISDDTSQTGKNAKGHLYKSKGGEEITPYGDYCQSDELNMCEPTRLDADNGFIDEKNPYGVPPMGSSTTACSVDKKCSPPEGTSEEHLPMGGNKAHFNTYNLTQGKNTNMHRGETKLWRTELSTKPDNKMNVTKKEQPHGDTSIYGTQDKLAEELAPSKSYAGNQTGNRFKGDQVKGLSIDTTSWRKNANPLGPPQNGTNNLVNEQVQNTKDEKSDHDQNDSLNHSNGKLYHVEGENGFPSSDAVSSEKAPAHQAADIQHALNCTYLKKADFMNCDLNRVRGKTDNSSNSTTTTTTTVANNNNGGSNNSGNSDSVADYHSGDSNTQMRDTPDRSENGCYVHPANQVGQESVGPSTEVKTDGMLPPLSGHVEEPNRGLNKPLTYRPTSDEVQHVGGNCREDTPVNSVTQSEYSHQYDRHYTHQYTRQYGQQYTHQHNYPPSDKKRATYKCNDKEINLGKRQYNPFESRNSFTCANTSYTGRPNNLREGYKRENDVKKNFFKKNEMDSNSQLADLLSVKNHAKGEGLFFSPKNEGKNFRNVITTVNKVRQEKLQTPNGSSFFNYRNDKSEHAFKSRSILKRNKYVDPNGGFNQERKKNNNNHQIFNPMEEGYQQRETGTERETQRRTTDSSYAMVDKMDNHVTTYLGRTPDTVLHKQNRGTKNNFLQSSYFPYQQNKKNAFVKYGDVETSYGNHREVKKPQFRKFFNCTPDTGTPLPNEGTTNFGKICKIRNIYSDQFSRKYFPGETNKFYNASLNYSYQNRGNVDLPPASNEYVKFSSLVKGKTRINADPSFVENGAFKVGGQMQDQVRDHASLSGI</sequence>
<dbReference type="KEGG" id="pcot:PCOAH_00036240"/>
<feature type="compositionally biased region" description="Basic and acidic residues" evidence="1">
    <location>
        <begin position="1803"/>
        <end position="1818"/>
    </location>
</feature>
<dbReference type="Pfam" id="PF14418">
    <property type="entry name" value="OHA"/>
    <property type="match status" value="1"/>
</dbReference>
<feature type="domain" description="HTH OST-type" evidence="2">
    <location>
        <begin position="1075"/>
        <end position="1152"/>
    </location>
</feature>
<dbReference type="PROSITE" id="PS51644">
    <property type="entry name" value="HTH_OST"/>
    <property type="match status" value="1"/>
</dbReference>
<feature type="compositionally biased region" description="Basic and acidic residues" evidence="1">
    <location>
        <begin position="1435"/>
        <end position="1447"/>
    </location>
</feature>
<feature type="region of interest" description="Disordered" evidence="1">
    <location>
        <begin position="1260"/>
        <end position="1302"/>
    </location>
</feature>
<organism evidence="3 4">
    <name type="scientific">Plasmodium coatneyi</name>
    <dbReference type="NCBI Taxonomy" id="208452"/>
    <lineage>
        <taxon>Eukaryota</taxon>
        <taxon>Sar</taxon>
        <taxon>Alveolata</taxon>
        <taxon>Apicomplexa</taxon>
        <taxon>Aconoidasida</taxon>
        <taxon>Haemosporida</taxon>
        <taxon>Plasmodiidae</taxon>
        <taxon>Plasmodium</taxon>
    </lineage>
</organism>
<feature type="compositionally biased region" description="Basic and acidic residues" evidence="1">
    <location>
        <begin position="2345"/>
        <end position="2356"/>
    </location>
</feature>
<feature type="region of interest" description="Disordered" evidence="1">
    <location>
        <begin position="1"/>
        <end position="22"/>
    </location>
</feature>
<feature type="compositionally biased region" description="Polar residues" evidence="1">
    <location>
        <begin position="7"/>
        <end position="21"/>
    </location>
</feature>
<accession>A0A1B1E205</accession>
<protein>
    <recommendedName>
        <fullName evidence="2">HTH OST-type domain-containing protein</fullName>
    </recommendedName>
</protein>
<dbReference type="VEuPathDB" id="PlasmoDB:PCOAH_00036240"/>
<dbReference type="RefSeq" id="XP_019915759.1">
    <property type="nucleotide sequence ID" value="XM_020060415.1"/>
</dbReference>
<feature type="region of interest" description="Disordered" evidence="1">
    <location>
        <begin position="2312"/>
        <end position="2358"/>
    </location>
</feature>
<feature type="region of interest" description="Disordered" evidence="1">
    <location>
        <begin position="1435"/>
        <end position="1456"/>
    </location>
</feature>
<feature type="region of interest" description="Disordered" evidence="1">
    <location>
        <begin position="1939"/>
        <end position="1982"/>
    </location>
</feature>
<dbReference type="InterPro" id="IPR036465">
    <property type="entry name" value="vWFA_dom_sf"/>
</dbReference>
<dbReference type="OrthoDB" id="361803at2759"/>
<dbReference type="InterPro" id="IPR025605">
    <property type="entry name" value="OST-HTH/LOTUS_dom"/>
</dbReference>
<feature type="compositionally biased region" description="Low complexity" evidence="1">
    <location>
        <begin position="2015"/>
        <end position="2047"/>
    </location>
</feature>
<evidence type="ECO:0000313" key="4">
    <source>
        <dbReference type="Proteomes" id="UP000092716"/>
    </source>
</evidence>
<evidence type="ECO:0000313" key="3">
    <source>
        <dbReference type="EMBL" id="ANQ09064.1"/>
    </source>
</evidence>
<proteinExistence type="predicted"/>
<gene>
    <name evidence="3" type="ORF">PCOAH_00036240</name>
</gene>
<feature type="region of interest" description="Disordered" evidence="1">
    <location>
        <begin position="1795"/>
        <end position="1823"/>
    </location>
</feature>
<feature type="region of interest" description="Disordered" evidence="1">
    <location>
        <begin position="43"/>
        <end position="62"/>
    </location>
</feature>
<feature type="region of interest" description="Disordered" evidence="1">
    <location>
        <begin position="1368"/>
        <end position="1403"/>
    </location>
</feature>
<dbReference type="Proteomes" id="UP000092716">
    <property type="component" value="Chromosome 11"/>
</dbReference>
<feature type="region of interest" description="Disordered" evidence="1">
    <location>
        <begin position="845"/>
        <end position="865"/>
    </location>
</feature>